<keyword evidence="5" id="KW-0862">Zinc</keyword>
<name>A0A2W5TFZ9_9BACT</name>
<dbReference type="SMART" id="SM00849">
    <property type="entry name" value="Lactamase_B"/>
    <property type="match status" value="1"/>
</dbReference>
<keyword evidence="3" id="KW-0479">Metal-binding</keyword>
<dbReference type="InterPro" id="IPR051013">
    <property type="entry name" value="MBL_superfamily_lactonases"/>
</dbReference>
<keyword evidence="4 7" id="KW-0378">Hydrolase</keyword>
<feature type="domain" description="Metallo-beta-lactamase" evidence="6">
    <location>
        <begin position="84"/>
        <end position="298"/>
    </location>
</feature>
<evidence type="ECO:0000256" key="4">
    <source>
        <dbReference type="ARBA" id="ARBA00022801"/>
    </source>
</evidence>
<accession>A0A2W5TFZ9</accession>
<dbReference type="AlphaFoldDB" id="A0A2W5TFZ9"/>
<dbReference type="InterPro" id="IPR036866">
    <property type="entry name" value="RibonucZ/Hydroxyglut_hydro"/>
</dbReference>
<evidence type="ECO:0000256" key="3">
    <source>
        <dbReference type="ARBA" id="ARBA00022723"/>
    </source>
</evidence>
<gene>
    <name evidence="7" type="ORF">DI536_10405</name>
</gene>
<dbReference type="InterPro" id="IPR001279">
    <property type="entry name" value="Metallo-B-lactamas"/>
</dbReference>
<dbReference type="SUPFAM" id="SSF56281">
    <property type="entry name" value="Metallo-hydrolase/oxidoreductase"/>
    <property type="match status" value="1"/>
</dbReference>
<evidence type="ECO:0000256" key="2">
    <source>
        <dbReference type="ARBA" id="ARBA00007749"/>
    </source>
</evidence>
<evidence type="ECO:0000313" key="8">
    <source>
        <dbReference type="Proteomes" id="UP000249061"/>
    </source>
</evidence>
<sequence length="300" mass="32203">MEQLLLAAVILMSGCTTSSHATKPSALGTSRDMAALEASLAQPGIVELETVASADWQIDRSGLINLAHPEARAAGLEEGLEPIQIFFHVIRHPTKGTFIVDTGMETALRDDPSKSALGSVVRSAMRMDLLKVNAPLGEFVAKEGRLDGVLLTHLHLDHVAGMRDVPSTTPIYAGPGETSGTGFMNLFTRGSIDAALAGKQSISEWPFTEGHDVVDVFGDGSVWALWIPGHTKGSTAYVVRTTTGAVLLTGDGSHTRWGWEHAVEPGTFTADLEQSRLSFERLQKFSKANPDVEVRLGHQR</sequence>
<dbReference type="PANTHER" id="PTHR42978">
    <property type="entry name" value="QUORUM-QUENCHING LACTONASE YTNP-RELATED-RELATED"/>
    <property type="match status" value="1"/>
</dbReference>
<organism evidence="7 8">
    <name type="scientific">Archangium gephyra</name>
    <dbReference type="NCBI Taxonomy" id="48"/>
    <lineage>
        <taxon>Bacteria</taxon>
        <taxon>Pseudomonadati</taxon>
        <taxon>Myxococcota</taxon>
        <taxon>Myxococcia</taxon>
        <taxon>Myxococcales</taxon>
        <taxon>Cystobacterineae</taxon>
        <taxon>Archangiaceae</taxon>
        <taxon>Archangium</taxon>
    </lineage>
</organism>
<dbReference type="GO" id="GO:0016787">
    <property type="term" value="F:hydrolase activity"/>
    <property type="evidence" value="ECO:0007669"/>
    <property type="project" value="UniProtKB-KW"/>
</dbReference>
<dbReference type="GO" id="GO:0046872">
    <property type="term" value="F:metal ion binding"/>
    <property type="evidence" value="ECO:0007669"/>
    <property type="project" value="UniProtKB-KW"/>
</dbReference>
<proteinExistence type="inferred from homology"/>
<evidence type="ECO:0000259" key="6">
    <source>
        <dbReference type="SMART" id="SM00849"/>
    </source>
</evidence>
<evidence type="ECO:0000256" key="5">
    <source>
        <dbReference type="ARBA" id="ARBA00022833"/>
    </source>
</evidence>
<dbReference type="Gene3D" id="3.60.15.10">
    <property type="entry name" value="Ribonuclease Z/Hydroxyacylglutathione hydrolase-like"/>
    <property type="match status" value="1"/>
</dbReference>
<dbReference type="Proteomes" id="UP000249061">
    <property type="component" value="Unassembled WGS sequence"/>
</dbReference>
<protein>
    <submittedName>
        <fullName evidence="7">MBL fold hydrolase</fullName>
    </submittedName>
</protein>
<dbReference type="Pfam" id="PF00753">
    <property type="entry name" value="Lactamase_B"/>
    <property type="match status" value="1"/>
</dbReference>
<evidence type="ECO:0000256" key="1">
    <source>
        <dbReference type="ARBA" id="ARBA00001947"/>
    </source>
</evidence>
<dbReference type="EMBL" id="QFQP01000007">
    <property type="protein sequence ID" value="PZR14459.1"/>
    <property type="molecule type" value="Genomic_DNA"/>
</dbReference>
<evidence type="ECO:0000313" key="7">
    <source>
        <dbReference type="EMBL" id="PZR14459.1"/>
    </source>
</evidence>
<reference evidence="7 8" key="1">
    <citation type="submission" date="2017-08" db="EMBL/GenBank/DDBJ databases">
        <title>Infants hospitalized years apart are colonized by the same room-sourced microbial strains.</title>
        <authorList>
            <person name="Brooks B."/>
            <person name="Olm M.R."/>
            <person name="Firek B.A."/>
            <person name="Baker R."/>
            <person name="Thomas B.C."/>
            <person name="Morowitz M.J."/>
            <person name="Banfield J.F."/>
        </authorList>
    </citation>
    <scope>NUCLEOTIDE SEQUENCE [LARGE SCALE GENOMIC DNA]</scope>
    <source>
        <strain evidence="7">S2_003_000_R2_14</strain>
    </source>
</reference>
<dbReference type="PANTHER" id="PTHR42978:SF2">
    <property type="entry name" value="102 KBASES UNSTABLE REGION: FROM 1 TO 119443"/>
    <property type="match status" value="1"/>
</dbReference>
<comment type="similarity">
    <text evidence="2">Belongs to the metallo-beta-lactamase superfamily.</text>
</comment>
<comment type="cofactor">
    <cofactor evidence="1">
        <name>Zn(2+)</name>
        <dbReference type="ChEBI" id="CHEBI:29105"/>
    </cofactor>
</comment>
<comment type="caution">
    <text evidence="7">The sequence shown here is derived from an EMBL/GenBank/DDBJ whole genome shotgun (WGS) entry which is preliminary data.</text>
</comment>